<dbReference type="Gene3D" id="1.10.1200.10">
    <property type="entry name" value="ACP-like"/>
    <property type="match status" value="1"/>
</dbReference>
<proteinExistence type="predicted"/>
<dbReference type="SUPFAM" id="SSF47336">
    <property type="entry name" value="ACP-like"/>
    <property type="match status" value="1"/>
</dbReference>
<organism evidence="2 3">
    <name type="scientific">Reyranella soli</name>
    <dbReference type="NCBI Taxonomy" id="1230389"/>
    <lineage>
        <taxon>Bacteria</taxon>
        <taxon>Pseudomonadati</taxon>
        <taxon>Pseudomonadota</taxon>
        <taxon>Alphaproteobacteria</taxon>
        <taxon>Hyphomicrobiales</taxon>
        <taxon>Reyranellaceae</taxon>
        <taxon>Reyranella</taxon>
    </lineage>
</organism>
<dbReference type="InterPro" id="IPR036736">
    <property type="entry name" value="ACP-like_sf"/>
</dbReference>
<feature type="domain" description="Carrier" evidence="1">
    <location>
        <begin position="16"/>
        <end position="93"/>
    </location>
</feature>
<name>A0A512NGS6_9HYPH</name>
<dbReference type="InterPro" id="IPR009081">
    <property type="entry name" value="PP-bd_ACP"/>
</dbReference>
<dbReference type="Pfam" id="PF00550">
    <property type="entry name" value="PP-binding"/>
    <property type="match status" value="1"/>
</dbReference>
<dbReference type="EMBL" id="BKAJ01000094">
    <property type="protein sequence ID" value="GEP58141.1"/>
    <property type="molecule type" value="Genomic_DNA"/>
</dbReference>
<dbReference type="Proteomes" id="UP000321058">
    <property type="component" value="Unassembled WGS sequence"/>
</dbReference>
<dbReference type="PROSITE" id="PS50075">
    <property type="entry name" value="CARRIER"/>
    <property type="match status" value="1"/>
</dbReference>
<gene>
    <name evidence="2" type="ORF">RSO01_53070</name>
</gene>
<evidence type="ECO:0000259" key="1">
    <source>
        <dbReference type="PROSITE" id="PS50075"/>
    </source>
</evidence>
<protein>
    <recommendedName>
        <fullName evidence="1">Carrier domain-containing protein</fullName>
    </recommendedName>
</protein>
<evidence type="ECO:0000313" key="2">
    <source>
        <dbReference type="EMBL" id="GEP58141.1"/>
    </source>
</evidence>
<comment type="caution">
    <text evidence="2">The sequence shown here is derived from an EMBL/GenBank/DDBJ whole genome shotgun (WGS) entry which is preliminary data.</text>
</comment>
<reference evidence="2 3" key="1">
    <citation type="submission" date="2019-07" db="EMBL/GenBank/DDBJ databases">
        <title>Whole genome shotgun sequence of Reyranella soli NBRC 108950.</title>
        <authorList>
            <person name="Hosoyama A."/>
            <person name="Uohara A."/>
            <person name="Ohji S."/>
            <person name="Ichikawa N."/>
        </authorList>
    </citation>
    <scope>NUCLEOTIDE SEQUENCE [LARGE SCALE GENOMIC DNA]</scope>
    <source>
        <strain evidence="2 3">NBRC 108950</strain>
    </source>
</reference>
<evidence type="ECO:0000313" key="3">
    <source>
        <dbReference type="Proteomes" id="UP000321058"/>
    </source>
</evidence>
<keyword evidence="3" id="KW-1185">Reference proteome</keyword>
<sequence length="96" mass="10599">MQSTVDLIANNAERVALQLDVMREIRHQLLPYQVGDRPITGATVISDGSTIDSLTLMDMIMALEDRFDVSLPINLIAEVRTVDQLADMVLTLCGRA</sequence>
<dbReference type="AlphaFoldDB" id="A0A512NGS6"/>
<accession>A0A512NGS6</accession>